<dbReference type="SUPFAM" id="SSF53067">
    <property type="entry name" value="Actin-like ATPase domain"/>
    <property type="match status" value="1"/>
</dbReference>
<feature type="region of interest" description="Disordered" evidence="2">
    <location>
        <begin position="1"/>
        <end position="21"/>
    </location>
</feature>
<gene>
    <name evidence="4" type="ORF">GCM10010529_16660</name>
</gene>
<dbReference type="CDD" id="cd24076">
    <property type="entry name" value="ASKHA_ATPase_ROK_BsXylR-like"/>
    <property type="match status" value="1"/>
</dbReference>
<dbReference type="Proteomes" id="UP001500236">
    <property type="component" value="Unassembled WGS sequence"/>
</dbReference>
<dbReference type="SMART" id="SM00419">
    <property type="entry name" value="HTH_CRP"/>
    <property type="match status" value="1"/>
</dbReference>
<dbReference type="SUPFAM" id="SSF46785">
    <property type="entry name" value="Winged helix' DNA-binding domain"/>
    <property type="match status" value="1"/>
</dbReference>
<dbReference type="PANTHER" id="PTHR18964:SF173">
    <property type="entry name" value="GLUCOKINASE"/>
    <property type="match status" value="1"/>
</dbReference>
<dbReference type="InterPro" id="IPR036390">
    <property type="entry name" value="WH_DNA-bd_sf"/>
</dbReference>
<name>A0ABP6LXB5_9MICC</name>
<dbReference type="InterPro" id="IPR036388">
    <property type="entry name" value="WH-like_DNA-bd_sf"/>
</dbReference>
<sequence length="398" mass="41263">MTQGPASQPAGAPGSQRALAAANRRRVEAALREHGGTSQAEIARRTGLAPATVSNIVRRLREDGRVETVPGGTRHRPRIRLTPGEGTVVGLDIGHRHISVALADSSGEPLGLCRSVLPAGTSAPRALEIAERLLGQILADQRRGLSAVQRVGLGLPAPVGRPGGRMHSRAILPGWAGLDPAEQAAETFGAPVSVDNDANLAALAEHRWGAGRGAETMAYVKLSDGVGSGLIIDGRLFRGPGGTAGELGHTTIEDHGTVCRCGNRGCLETVASARAILELLEPRLGPGISIAQVVAAASDGDHACLRVLHDTGHHAGRALANLCNLFNPEAIIVGGELAQAGDLLLAPMHEAIRRHAVPPATDQLTVRLSRLRERAGVLGAVALALDEQLRSTGRSFTG</sequence>
<evidence type="ECO:0000256" key="1">
    <source>
        <dbReference type="ARBA" id="ARBA00006479"/>
    </source>
</evidence>
<accession>A0ABP6LXB5</accession>
<evidence type="ECO:0000256" key="2">
    <source>
        <dbReference type="SAM" id="MobiDB-lite"/>
    </source>
</evidence>
<comment type="similarity">
    <text evidence="1">Belongs to the ROK (NagC/XylR) family.</text>
</comment>
<dbReference type="PROSITE" id="PS01125">
    <property type="entry name" value="ROK"/>
    <property type="match status" value="1"/>
</dbReference>
<dbReference type="EMBL" id="BAAAVT010000009">
    <property type="protein sequence ID" value="GAA3064244.1"/>
    <property type="molecule type" value="Genomic_DNA"/>
</dbReference>
<protein>
    <submittedName>
        <fullName evidence="4">ROK family transcriptional regulator</fullName>
    </submittedName>
</protein>
<evidence type="ECO:0000313" key="4">
    <source>
        <dbReference type="EMBL" id="GAA3064244.1"/>
    </source>
</evidence>
<dbReference type="PANTHER" id="PTHR18964">
    <property type="entry name" value="ROK (REPRESSOR, ORF, KINASE) FAMILY"/>
    <property type="match status" value="1"/>
</dbReference>
<evidence type="ECO:0000259" key="3">
    <source>
        <dbReference type="SMART" id="SM00419"/>
    </source>
</evidence>
<reference evidence="5" key="1">
    <citation type="journal article" date="2019" name="Int. J. Syst. Evol. Microbiol.">
        <title>The Global Catalogue of Microorganisms (GCM) 10K type strain sequencing project: providing services to taxonomists for standard genome sequencing and annotation.</title>
        <authorList>
            <consortium name="The Broad Institute Genomics Platform"/>
            <consortium name="The Broad Institute Genome Sequencing Center for Infectious Disease"/>
            <person name="Wu L."/>
            <person name="Ma J."/>
        </authorList>
    </citation>
    <scope>NUCLEOTIDE SEQUENCE [LARGE SCALE GENOMIC DNA]</scope>
    <source>
        <strain evidence="5">JCM 14309</strain>
    </source>
</reference>
<dbReference type="InterPro" id="IPR043129">
    <property type="entry name" value="ATPase_NBD"/>
</dbReference>
<proteinExistence type="inferred from homology"/>
<feature type="domain" description="HTH crp-type" evidence="3">
    <location>
        <begin position="28"/>
        <end position="83"/>
    </location>
</feature>
<dbReference type="InterPro" id="IPR049874">
    <property type="entry name" value="ROK_cs"/>
</dbReference>
<dbReference type="Gene3D" id="3.30.420.40">
    <property type="match status" value="2"/>
</dbReference>
<dbReference type="Pfam" id="PF13412">
    <property type="entry name" value="HTH_24"/>
    <property type="match status" value="1"/>
</dbReference>
<dbReference type="Pfam" id="PF00480">
    <property type="entry name" value="ROK"/>
    <property type="match status" value="1"/>
</dbReference>
<dbReference type="RefSeq" id="WP_344685839.1">
    <property type="nucleotide sequence ID" value="NZ_BAAAVT010000009.1"/>
</dbReference>
<evidence type="ECO:0000313" key="5">
    <source>
        <dbReference type="Proteomes" id="UP001500236"/>
    </source>
</evidence>
<keyword evidence="5" id="KW-1185">Reference proteome</keyword>
<dbReference type="InterPro" id="IPR012318">
    <property type="entry name" value="HTH_CRP"/>
</dbReference>
<comment type="caution">
    <text evidence="4">The sequence shown here is derived from an EMBL/GenBank/DDBJ whole genome shotgun (WGS) entry which is preliminary data.</text>
</comment>
<dbReference type="InterPro" id="IPR000600">
    <property type="entry name" value="ROK"/>
</dbReference>
<organism evidence="4 5">
    <name type="scientific">Nesterenkonia aethiopica</name>
    <dbReference type="NCBI Taxonomy" id="269144"/>
    <lineage>
        <taxon>Bacteria</taxon>
        <taxon>Bacillati</taxon>
        <taxon>Actinomycetota</taxon>
        <taxon>Actinomycetes</taxon>
        <taxon>Micrococcales</taxon>
        <taxon>Micrococcaceae</taxon>
        <taxon>Nesterenkonia</taxon>
    </lineage>
</organism>
<dbReference type="Gene3D" id="1.10.10.10">
    <property type="entry name" value="Winged helix-like DNA-binding domain superfamily/Winged helix DNA-binding domain"/>
    <property type="match status" value="1"/>
</dbReference>